<comment type="similarity">
    <text evidence="1">Belongs to the CFA/CMAS family.</text>
</comment>
<dbReference type="InterPro" id="IPR029063">
    <property type="entry name" value="SAM-dependent_MTases_sf"/>
</dbReference>
<protein>
    <submittedName>
        <fullName evidence="6">Cyclopropane-fatty-acyl-phospholipid synthase</fullName>
    </submittedName>
</protein>
<accession>A0A1G5WRW0</accession>
<evidence type="ECO:0000313" key="7">
    <source>
        <dbReference type="Proteomes" id="UP000198756"/>
    </source>
</evidence>
<evidence type="ECO:0000256" key="2">
    <source>
        <dbReference type="ARBA" id="ARBA00022603"/>
    </source>
</evidence>
<evidence type="ECO:0000313" key="6">
    <source>
        <dbReference type="EMBL" id="SDA60025.1"/>
    </source>
</evidence>
<dbReference type="Gene3D" id="3.40.50.150">
    <property type="entry name" value="Vaccinia Virus protein VP39"/>
    <property type="match status" value="1"/>
</dbReference>
<dbReference type="InterPro" id="IPR050723">
    <property type="entry name" value="CFA/CMAS"/>
</dbReference>
<dbReference type="Proteomes" id="UP000198756">
    <property type="component" value="Unassembled WGS sequence"/>
</dbReference>
<keyword evidence="3" id="KW-0808">Transferase</keyword>
<dbReference type="OrthoDB" id="9782855at2"/>
<keyword evidence="4" id="KW-0949">S-adenosyl-L-methionine</keyword>
<dbReference type="GO" id="GO:0008168">
    <property type="term" value="F:methyltransferase activity"/>
    <property type="evidence" value="ECO:0007669"/>
    <property type="project" value="UniProtKB-KW"/>
</dbReference>
<dbReference type="GO" id="GO:0032259">
    <property type="term" value="P:methylation"/>
    <property type="evidence" value="ECO:0007669"/>
    <property type="project" value="UniProtKB-KW"/>
</dbReference>
<dbReference type="SUPFAM" id="SSF53335">
    <property type="entry name" value="S-adenosyl-L-methionine-dependent methyltransferases"/>
    <property type="match status" value="1"/>
</dbReference>
<dbReference type="CDD" id="cd02440">
    <property type="entry name" value="AdoMet_MTases"/>
    <property type="match status" value="1"/>
</dbReference>
<dbReference type="STRING" id="279824.SAMN03080617_01218"/>
<proteinExistence type="inferred from homology"/>
<dbReference type="Pfam" id="PF02353">
    <property type="entry name" value="CMAS"/>
    <property type="match status" value="1"/>
</dbReference>
<keyword evidence="5" id="KW-0443">Lipid metabolism</keyword>
<keyword evidence="2" id="KW-0489">Methyltransferase</keyword>
<keyword evidence="7" id="KW-1185">Reference proteome</keyword>
<dbReference type="GO" id="GO:0006629">
    <property type="term" value="P:lipid metabolic process"/>
    <property type="evidence" value="ECO:0007669"/>
    <property type="project" value="UniProtKB-KW"/>
</dbReference>
<reference evidence="7" key="1">
    <citation type="submission" date="2016-10" db="EMBL/GenBank/DDBJ databases">
        <authorList>
            <person name="Varghese N."/>
            <person name="Submissions S."/>
        </authorList>
    </citation>
    <scope>NUCLEOTIDE SEQUENCE [LARGE SCALE GENOMIC DNA]</scope>
    <source>
        <strain evidence="7">DSM 22703</strain>
    </source>
</reference>
<dbReference type="AlphaFoldDB" id="A0A1G5WRW0"/>
<evidence type="ECO:0000256" key="3">
    <source>
        <dbReference type="ARBA" id="ARBA00022679"/>
    </source>
</evidence>
<evidence type="ECO:0000256" key="1">
    <source>
        <dbReference type="ARBA" id="ARBA00010815"/>
    </source>
</evidence>
<dbReference type="PANTHER" id="PTHR43667">
    <property type="entry name" value="CYCLOPROPANE-FATTY-ACYL-PHOSPHOLIPID SYNTHASE"/>
    <property type="match status" value="1"/>
</dbReference>
<name>A0A1G5WRW0_9BACT</name>
<evidence type="ECO:0000256" key="5">
    <source>
        <dbReference type="ARBA" id="ARBA00023098"/>
    </source>
</evidence>
<dbReference type="PANTHER" id="PTHR43667:SF1">
    <property type="entry name" value="CYCLOPROPANE-FATTY-ACYL-PHOSPHOLIPID SYNTHASE"/>
    <property type="match status" value="1"/>
</dbReference>
<dbReference type="RefSeq" id="WP_092729058.1">
    <property type="nucleotide sequence ID" value="NZ_FMXE01000007.1"/>
</dbReference>
<sequence length="328" mass="38315">MDQTDINKELLAKPWSGSSVSEREGQAWDKKKEMDFTYTNIDKFIRYSLGENPVFSNAMYLGDYSMSLEEAQRRKHEFVTKALDIKPGSRVLDLGCGWGGWLKYLKDVVGAEGIGVNLSDGQVNACRKNGLTAYIKDARFIKPEDFGTFDAITAFGSFEHVASVKDYLEGRQDEVYEDYFRHVYNLLKPGGKFYMQTMTFEKNMMPFDQIDINAPKDSDSYIMALLLKHNPDSWIPYGYEHVVRTASPFFKNTYYSDGRLDYVKTNREWTKRFYKFSLKKYLWFASLVPKLFTDKEFRHQLAILRVRPNRVCFEREIMGHARLVFEKL</sequence>
<organism evidence="6 7">
    <name type="scientific">Algoriphagus alkaliphilus</name>
    <dbReference type="NCBI Taxonomy" id="279824"/>
    <lineage>
        <taxon>Bacteria</taxon>
        <taxon>Pseudomonadati</taxon>
        <taxon>Bacteroidota</taxon>
        <taxon>Cytophagia</taxon>
        <taxon>Cytophagales</taxon>
        <taxon>Cyclobacteriaceae</taxon>
        <taxon>Algoriphagus</taxon>
    </lineage>
</organism>
<dbReference type="EMBL" id="FMXE01000007">
    <property type="protein sequence ID" value="SDA60025.1"/>
    <property type="molecule type" value="Genomic_DNA"/>
</dbReference>
<evidence type="ECO:0000256" key="4">
    <source>
        <dbReference type="ARBA" id="ARBA00022691"/>
    </source>
</evidence>
<gene>
    <name evidence="6" type="ORF">SAMN03080617_01218</name>
</gene>